<dbReference type="EMBL" id="CDMZ01000398">
    <property type="protein sequence ID" value="CEM13433.1"/>
    <property type="molecule type" value="Genomic_DNA"/>
</dbReference>
<evidence type="ECO:0000259" key="8">
    <source>
        <dbReference type="Pfam" id="PF01578"/>
    </source>
</evidence>
<evidence type="ECO:0000256" key="5">
    <source>
        <dbReference type="ARBA" id="ARBA00023136"/>
    </source>
</evidence>
<accession>A0A0G4FJ33</accession>
<dbReference type="InterPro" id="IPR002541">
    <property type="entry name" value="Cyt_c_assembly"/>
</dbReference>
<keyword evidence="3" id="KW-0201">Cytochrome c-type biogenesis</keyword>
<dbReference type="GO" id="GO:0005886">
    <property type="term" value="C:plasma membrane"/>
    <property type="evidence" value="ECO:0007669"/>
    <property type="project" value="TreeGrafter"/>
</dbReference>
<comment type="subcellular location">
    <subcellularLocation>
        <location evidence="1">Membrane</location>
        <topology evidence="1">Multi-pass membrane protein</topology>
    </subcellularLocation>
</comment>
<gene>
    <name evidence="9" type="ORF">Cvel_17213</name>
</gene>
<dbReference type="InterPro" id="IPR045062">
    <property type="entry name" value="Cyt_c_biogenesis_CcsA/CcmC"/>
</dbReference>
<evidence type="ECO:0000256" key="7">
    <source>
        <dbReference type="SAM" id="Phobius"/>
    </source>
</evidence>
<dbReference type="VEuPathDB" id="CryptoDB:Cvel_17213"/>
<evidence type="ECO:0000256" key="6">
    <source>
        <dbReference type="SAM" id="MobiDB-lite"/>
    </source>
</evidence>
<feature type="transmembrane region" description="Helical" evidence="7">
    <location>
        <begin position="224"/>
        <end position="245"/>
    </location>
</feature>
<keyword evidence="4 7" id="KW-1133">Transmembrane helix</keyword>
<organism evidence="9">
    <name type="scientific">Chromera velia CCMP2878</name>
    <dbReference type="NCBI Taxonomy" id="1169474"/>
    <lineage>
        <taxon>Eukaryota</taxon>
        <taxon>Sar</taxon>
        <taxon>Alveolata</taxon>
        <taxon>Colpodellida</taxon>
        <taxon>Chromeraceae</taxon>
        <taxon>Chromera</taxon>
    </lineage>
</organism>
<sequence length="255" mass="28322">MRSLSSIATATVFGALAVSDAFQLRTAAPRLSRSSLSMATSRQSPSETELKAVSRDSPESELNALARDDVLAFDASVPAPSPFPKFPKIPLPNIPGLTDPIPQSEEELRVRPVAFPERYEAALDGWTYPPIDALVQQTPEEMDLTDQMAIAGTRLELRDSGNWWLKTGLFFLSCGIATGGWWAQSAWGAFWSWDPKENASLYCWLAFSFYLHVSQTPSLRKIQYPTLVFGMLSIFYCFLGTNFFTSGLHSYGFLQ</sequence>
<keyword evidence="2 7" id="KW-0812">Transmembrane</keyword>
<dbReference type="GO" id="GO:0017004">
    <property type="term" value="P:cytochrome complex assembly"/>
    <property type="evidence" value="ECO:0007669"/>
    <property type="project" value="UniProtKB-KW"/>
</dbReference>
<reference evidence="9" key="1">
    <citation type="submission" date="2014-11" db="EMBL/GenBank/DDBJ databases">
        <authorList>
            <person name="Otto D Thomas"/>
            <person name="Naeem Raeece"/>
        </authorList>
    </citation>
    <scope>NUCLEOTIDE SEQUENCE</scope>
</reference>
<proteinExistence type="predicted"/>
<name>A0A0G4FJ33_9ALVE</name>
<protein>
    <recommendedName>
        <fullName evidence="8">Cytochrome c assembly protein domain-containing protein</fullName>
    </recommendedName>
</protein>
<feature type="compositionally biased region" description="Polar residues" evidence="6">
    <location>
        <begin position="33"/>
        <end position="47"/>
    </location>
</feature>
<keyword evidence="5 7" id="KW-0472">Membrane</keyword>
<feature type="compositionally biased region" description="Basic and acidic residues" evidence="6">
    <location>
        <begin position="48"/>
        <end position="58"/>
    </location>
</feature>
<dbReference type="AlphaFoldDB" id="A0A0G4FJ33"/>
<feature type="domain" description="Cytochrome c assembly protein" evidence="8">
    <location>
        <begin position="164"/>
        <end position="249"/>
    </location>
</feature>
<evidence type="ECO:0000256" key="3">
    <source>
        <dbReference type="ARBA" id="ARBA00022748"/>
    </source>
</evidence>
<dbReference type="PANTHER" id="PTHR30071">
    <property type="entry name" value="HEME EXPORTER PROTEIN C"/>
    <property type="match status" value="1"/>
</dbReference>
<evidence type="ECO:0000256" key="4">
    <source>
        <dbReference type="ARBA" id="ARBA00022989"/>
    </source>
</evidence>
<dbReference type="Pfam" id="PF01578">
    <property type="entry name" value="Cytochrom_C_asm"/>
    <property type="match status" value="1"/>
</dbReference>
<feature type="region of interest" description="Disordered" evidence="6">
    <location>
        <begin position="33"/>
        <end position="59"/>
    </location>
</feature>
<evidence type="ECO:0000256" key="1">
    <source>
        <dbReference type="ARBA" id="ARBA00004141"/>
    </source>
</evidence>
<evidence type="ECO:0000313" key="9">
    <source>
        <dbReference type="EMBL" id="CEM13433.1"/>
    </source>
</evidence>
<evidence type="ECO:0000256" key="2">
    <source>
        <dbReference type="ARBA" id="ARBA00022692"/>
    </source>
</evidence>
<dbReference type="PANTHER" id="PTHR30071:SF1">
    <property type="entry name" value="CYTOCHROME B_B6 PROTEIN-RELATED"/>
    <property type="match status" value="1"/>
</dbReference>
<dbReference type="GO" id="GO:0020037">
    <property type="term" value="F:heme binding"/>
    <property type="evidence" value="ECO:0007669"/>
    <property type="project" value="InterPro"/>
</dbReference>